<dbReference type="CDD" id="cd13917">
    <property type="entry name" value="CuRO_HCO_II_like_4"/>
    <property type="match status" value="1"/>
</dbReference>
<evidence type="ECO:0000259" key="5">
    <source>
        <dbReference type="PROSITE" id="PS50857"/>
    </source>
</evidence>
<keyword evidence="4" id="KW-0812">Transmembrane</keyword>
<name>A0A497XPG0_9AQUI</name>
<dbReference type="RefSeq" id="WP_121011180.1">
    <property type="nucleotide sequence ID" value="NZ_RCCJ01000001.1"/>
</dbReference>
<dbReference type="AlphaFoldDB" id="A0A497XPG0"/>
<dbReference type="PANTHER" id="PTHR42838">
    <property type="entry name" value="CYTOCHROME C OXIDASE SUBUNIT II"/>
    <property type="match status" value="1"/>
</dbReference>
<keyword evidence="4" id="KW-1133">Transmembrane helix</keyword>
<evidence type="ECO:0000256" key="3">
    <source>
        <dbReference type="ARBA" id="ARBA00023008"/>
    </source>
</evidence>
<feature type="transmembrane region" description="Helical" evidence="4">
    <location>
        <begin position="21"/>
        <end position="43"/>
    </location>
</feature>
<dbReference type="GO" id="GO:0004129">
    <property type="term" value="F:cytochrome-c oxidase activity"/>
    <property type="evidence" value="ECO:0007669"/>
    <property type="project" value="InterPro"/>
</dbReference>
<evidence type="ECO:0000313" key="6">
    <source>
        <dbReference type="EMBL" id="RLJ70835.1"/>
    </source>
</evidence>
<evidence type="ECO:0000256" key="1">
    <source>
        <dbReference type="ARBA" id="ARBA00004196"/>
    </source>
</evidence>
<gene>
    <name evidence="6" type="ORF">BCF55_1119</name>
</gene>
<keyword evidence="7" id="KW-1185">Reference proteome</keyword>
<keyword evidence="2" id="KW-0479">Metal-binding</keyword>
<comment type="subcellular location">
    <subcellularLocation>
        <location evidence="1">Cell envelope</location>
    </subcellularLocation>
</comment>
<dbReference type="Gene3D" id="2.60.40.420">
    <property type="entry name" value="Cupredoxins - blue copper proteins"/>
    <property type="match status" value="1"/>
</dbReference>
<evidence type="ECO:0000256" key="2">
    <source>
        <dbReference type="ARBA" id="ARBA00022723"/>
    </source>
</evidence>
<organism evidence="6 7">
    <name type="scientific">Hydrogenivirga caldilitoris</name>
    <dbReference type="NCBI Taxonomy" id="246264"/>
    <lineage>
        <taxon>Bacteria</taxon>
        <taxon>Pseudomonadati</taxon>
        <taxon>Aquificota</taxon>
        <taxon>Aquificia</taxon>
        <taxon>Aquificales</taxon>
        <taxon>Aquificaceae</taxon>
        <taxon>Hydrogenivirga</taxon>
    </lineage>
</organism>
<keyword evidence="4" id="KW-0472">Membrane</keyword>
<evidence type="ECO:0000256" key="4">
    <source>
        <dbReference type="SAM" id="Phobius"/>
    </source>
</evidence>
<dbReference type="InterPro" id="IPR008972">
    <property type="entry name" value="Cupredoxin"/>
</dbReference>
<dbReference type="GO" id="GO:0030313">
    <property type="term" value="C:cell envelope"/>
    <property type="evidence" value="ECO:0007669"/>
    <property type="project" value="UniProtKB-SubCell"/>
</dbReference>
<protein>
    <submittedName>
        <fullName evidence="6">Cytochrome c oxidase subunit 2</fullName>
    </submittedName>
</protein>
<dbReference type="EMBL" id="RCCJ01000001">
    <property type="protein sequence ID" value="RLJ70835.1"/>
    <property type="molecule type" value="Genomic_DNA"/>
</dbReference>
<comment type="caution">
    <text evidence="6">The sequence shown here is derived from an EMBL/GenBank/DDBJ whole genome shotgun (WGS) entry which is preliminary data.</text>
</comment>
<dbReference type="InterPro" id="IPR001505">
    <property type="entry name" value="Copper_CuA"/>
</dbReference>
<dbReference type="InterPro" id="IPR051403">
    <property type="entry name" value="NosZ/Cyto_c_oxidase_sub2"/>
</dbReference>
<feature type="domain" description="Cytochrome oxidase subunit II copper A binding" evidence="5">
    <location>
        <begin position="85"/>
        <end position="176"/>
    </location>
</feature>
<dbReference type="GO" id="GO:0016020">
    <property type="term" value="C:membrane"/>
    <property type="evidence" value="ECO:0007669"/>
    <property type="project" value="InterPro"/>
</dbReference>
<dbReference type="PANTHER" id="PTHR42838:SF2">
    <property type="entry name" value="NITROUS-OXIDE REDUCTASE"/>
    <property type="match status" value="1"/>
</dbReference>
<accession>A0A497XPG0</accession>
<dbReference type="SUPFAM" id="SSF49503">
    <property type="entry name" value="Cupredoxins"/>
    <property type="match status" value="1"/>
</dbReference>
<dbReference type="InterPro" id="IPR002429">
    <property type="entry name" value="CcO_II-like_C"/>
</dbReference>
<dbReference type="GO" id="GO:0005507">
    <property type="term" value="F:copper ion binding"/>
    <property type="evidence" value="ECO:0007669"/>
    <property type="project" value="InterPro"/>
</dbReference>
<reference evidence="6 7" key="1">
    <citation type="submission" date="2018-10" db="EMBL/GenBank/DDBJ databases">
        <title>Genomic Encyclopedia of Archaeal and Bacterial Type Strains, Phase II (KMG-II): from individual species to whole genera.</title>
        <authorList>
            <person name="Goeker M."/>
        </authorList>
    </citation>
    <scope>NUCLEOTIDE SEQUENCE [LARGE SCALE GENOMIC DNA]</scope>
    <source>
        <strain evidence="6 7">DSM 16510</strain>
    </source>
</reference>
<dbReference type="Pfam" id="PF00116">
    <property type="entry name" value="COX2"/>
    <property type="match status" value="1"/>
</dbReference>
<evidence type="ECO:0000313" key="7">
    <source>
        <dbReference type="Proteomes" id="UP000267841"/>
    </source>
</evidence>
<keyword evidence="3" id="KW-0186">Copper</keyword>
<dbReference type="PROSITE" id="PS00078">
    <property type="entry name" value="COX2"/>
    <property type="match status" value="1"/>
</dbReference>
<sequence length="176" mass="20427">MAILPPSEGWFHQKVAKDEKIWMVLAFLMSLFLFFWMIIWHVYAKQNPSFVTYKTTPEEFYALTEAFVNKYKVGEENGIPVVKPPPGSDVFLLAQQFRWYPALVLKKGEEYRLHISSLDVLHGFSLQPVNMNFMVYPKYDYVLTFKPTSAGEYAIVCNEFCGIGHHMMIGKIVVEE</sequence>
<dbReference type="PROSITE" id="PS50857">
    <property type="entry name" value="COX2_CUA"/>
    <property type="match status" value="1"/>
</dbReference>
<dbReference type="Proteomes" id="UP000267841">
    <property type="component" value="Unassembled WGS sequence"/>
</dbReference>
<proteinExistence type="predicted"/>
<dbReference type="OrthoDB" id="9781261at2"/>